<dbReference type="RefSeq" id="WP_107974394.1">
    <property type="nucleotide sequence ID" value="NZ_BMEZ01000001.1"/>
</dbReference>
<name>A0A2T6BAH6_9RHOB</name>
<accession>A0A2T6BAH6</accession>
<proteinExistence type="inferred from homology"/>
<evidence type="ECO:0000256" key="2">
    <source>
        <dbReference type="ARBA" id="ARBA00023002"/>
    </source>
</evidence>
<dbReference type="Pfam" id="PF00106">
    <property type="entry name" value="adh_short"/>
    <property type="match status" value="1"/>
</dbReference>
<dbReference type="InterPro" id="IPR002347">
    <property type="entry name" value="SDR_fam"/>
</dbReference>
<keyword evidence="4" id="KW-1185">Reference proteome</keyword>
<dbReference type="PRINTS" id="PR00081">
    <property type="entry name" value="GDHRDH"/>
</dbReference>
<comment type="caution">
    <text evidence="3">The sequence shown here is derived from an EMBL/GenBank/DDBJ whole genome shotgun (WGS) entry which is preliminary data.</text>
</comment>
<dbReference type="PANTHER" id="PTHR42901:SF1">
    <property type="entry name" value="ALCOHOL DEHYDROGENASE"/>
    <property type="match status" value="1"/>
</dbReference>
<dbReference type="EMBL" id="QBKN01000001">
    <property type="protein sequence ID" value="PTX53032.1"/>
    <property type="molecule type" value="Genomic_DNA"/>
</dbReference>
<sequence>MTDKPKTLFITGASTGIGAETARAAVKAGWNVGLFARSADKLNDLAAEFGDKALALPGDATSLDDQTGALEMLAEKFGGVDAVFANAGMGLSTSGTDEGQPDEWRKMIELNVLGVLWTTKAATPHLKKTGGHLLLTGSAAGRRHIKGSVYGASKWFVHGYGGNLAEEMREWGGRCTVIAPGMVDTPFFDEGKPDKLKPEDIAEAVMYALHANKRANVQEVFVMPTG</sequence>
<evidence type="ECO:0000313" key="4">
    <source>
        <dbReference type="Proteomes" id="UP000244069"/>
    </source>
</evidence>
<gene>
    <name evidence="3" type="ORF">C8N44_101323</name>
</gene>
<evidence type="ECO:0000313" key="3">
    <source>
        <dbReference type="EMBL" id="PTX53032.1"/>
    </source>
</evidence>
<dbReference type="Gene3D" id="3.40.50.720">
    <property type="entry name" value="NAD(P)-binding Rossmann-like Domain"/>
    <property type="match status" value="1"/>
</dbReference>
<keyword evidence="2" id="KW-0560">Oxidoreductase</keyword>
<reference evidence="3 4" key="1">
    <citation type="submission" date="2018-04" db="EMBL/GenBank/DDBJ databases">
        <title>Genomic Encyclopedia of Archaeal and Bacterial Type Strains, Phase II (KMG-II): from individual species to whole genera.</title>
        <authorList>
            <person name="Goeker M."/>
        </authorList>
    </citation>
    <scope>NUCLEOTIDE SEQUENCE [LARGE SCALE GENOMIC DNA]</scope>
    <source>
        <strain evidence="3 4">DSM 29329</strain>
    </source>
</reference>
<organism evidence="3 4">
    <name type="scientific">Allosediminivita pacifica</name>
    <dbReference type="NCBI Taxonomy" id="1267769"/>
    <lineage>
        <taxon>Bacteria</taxon>
        <taxon>Pseudomonadati</taxon>
        <taxon>Pseudomonadota</taxon>
        <taxon>Alphaproteobacteria</taxon>
        <taxon>Rhodobacterales</taxon>
        <taxon>Paracoccaceae</taxon>
        <taxon>Allosediminivita</taxon>
    </lineage>
</organism>
<comment type="similarity">
    <text evidence="1">Belongs to the short-chain dehydrogenases/reductases (SDR) family.</text>
</comment>
<dbReference type="AlphaFoldDB" id="A0A2T6BAH6"/>
<protein>
    <submittedName>
        <fullName evidence="3">NADP-dependent 3-hydroxy acid dehydrogenase YdfG</fullName>
    </submittedName>
</protein>
<dbReference type="SUPFAM" id="SSF51735">
    <property type="entry name" value="NAD(P)-binding Rossmann-fold domains"/>
    <property type="match status" value="1"/>
</dbReference>
<dbReference type="Proteomes" id="UP000244069">
    <property type="component" value="Unassembled WGS sequence"/>
</dbReference>
<evidence type="ECO:0000256" key="1">
    <source>
        <dbReference type="ARBA" id="ARBA00006484"/>
    </source>
</evidence>
<dbReference type="InterPro" id="IPR036291">
    <property type="entry name" value="NAD(P)-bd_dom_sf"/>
</dbReference>
<dbReference type="OrthoDB" id="9810935at2"/>
<dbReference type="PANTHER" id="PTHR42901">
    <property type="entry name" value="ALCOHOL DEHYDROGENASE"/>
    <property type="match status" value="1"/>
</dbReference>
<dbReference type="GO" id="GO:0016491">
    <property type="term" value="F:oxidoreductase activity"/>
    <property type="evidence" value="ECO:0007669"/>
    <property type="project" value="UniProtKB-KW"/>
</dbReference>